<dbReference type="Pfam" id="PF25137">
    <property type="entry name" value="ADH_Fe_C"/>
    <property type="match status" value="1"/>
</dbReference>
<evidence type="ECO:0000313" key="4">
    <source>
        <dbReference type="EMBL" id="KAF2719404.1"/>
    </source>
</evidence>
<evidence type="ECO:0000259" key="3">
    <source>
        <dbReference type="Pfam" id="PF25137"/>
    </source>
</evidence>
<dbReference type="GO" id="GO:0004022">
    <property type="term" value="F:alcohol dehydrogenase (NAD+) activity"/>
    <property type="evidence" value="ECO:0007669"/>
    <property type="project" value="TreeGrafter"/>
</dbReference>
<dbReference type="GO" id="GO:0005739">
    <property type="term" value="C:mitochondrion"/>
    <property type="evidence" value="ECO:0007669"/>
    <property type="project" value="TreeGrafter"/>
</dbReference>
<dbReference type="CDD" id="cd08192">
    <property type="entry name" value="MAR-like"/>
    <property type="match status" value="1"/>
</dbReference>
<keyword evidence="1" id="KW-0560">Oxidoreductase</keyword>
<organism evidence="4 5">
    <name type="scientific">Polychaeton citri CBS 116435</name>
    <dbReference type="NCBI Taxonomy" id="1314669"/>
    <lineage>
        <taxon>Eukaryota</taxon>
        <taxon>Fungi</taxon>
        <taxon>Dikarya</taxon>
        <taxon>Ascomycota</taxon>
        <taxon>Pezizomycotina</taxon>
        <taxon>Dothideomycetes</taxon>
        <taxon>Dothideomycetidae</taxon>
        <taxon>Capnodiales</taxon>
        <taxon>Capnodiaceae</taxon>
        <taxon>Polychaeton</taxon>
    </lineage>
</organism>
<proteinExistence type="predicted"/>
<dbReference type="InterPro" id="IPR039697">
    <property type="entry name" value="Alcohol_dehydrogenase_Fe"/>
</dbReference>
<keyword evidence="5" id="KW-1185">Reference proteome</keyword>
<dbReference type="Gene3D" id="3.40.50.1970">
    <property type="match status" value="1"/>
</dbReference>
<sequence length="385" mass="41239">MATPIECSTSPLSGVWQPRMNLKQLFYGSGCVEKHLVSTLPAPTSKVIVITGSSIATTTPLVEQLRQLLGRCYVGTISDIRQHGPIEDVDRATSTVLNTPAVDTLISVGGGTPIDSAKVISYRFKERRGRYLTHLTIPTTLSAAECTAGGGYTRADGVKVGYRAVEMGVSAIFYDPKFAAYTPRDLWLSTGVRALDHAVECFYHPYAAELPWKALSSWAVSTLFECLPKARDSHPQDDDTITRLLLAAYASSGLKGENLKGGMGLSHSIGHALASPYGIPYGIAACMTLGRVVKLKATESDDIATQIARLLPMMGAAPSGNVRADATAVGDRIMQLVDSLRLPVGTLTERGISQDEVPIIVQRTTGGPRDGPMYDAVEALIRSLF</sequence>
<protein>
    <submittedName>
        <fullName evidence="4">Maleylacetate reductase</fullName>
    </submittedName>
</protein>
<dbReference type="Pfam" id="PF00465">
    <property type="entry name" value="Fe-ADH"/>
    <property type="match status" value="1"/>
</dbReference>
<dbReference type="EMBL" id="MU003811">
    <property type="protein sequence ID" value="KAF2719404.1"/>
    <property type="molecule type" value="Genomic_DNA"/>
</dbReference>
<dbReference type="Gene3D" id="1.20.1090.10">
    <property type="entry name" value="Dehydroquinate synthase-like - alpha domain"/>
    <property type="match status" value="1"/>
</dbReference>
<dbReference type="PANTHER" id="PTHR11496:SF97">
    <property type="entry name" value="ALCOHOL DEHYDROGENASE IRON-TYPE_GLYCEROL DEHYDROGENASE GLDA DOMAIN-CONTAINING PROTEIN"/>
    <property type="match status" value="1"/>
</dbReference>
<feature type="domain" description="Alcohol dehydrogenase iron-type/glycerol dehydrogenase GldA" evidence="2">
    <location>
        <begin position="24"/>
        <end position="176"/>
    </location>
</feature>
<dbReference type="InterPro" id="IPR001670">
    <property type="entry name" value="ADH_Fe/GldA"/>
</dbReference>
<evidence type="ECO:0000259" key="2">
    <source>
        <dbReference type="Pfam" id="PF00465"/>
    </source>
</evidence>
<comment type="caution">
    <text evidence="4">The sequence shown here is derived from an EMBL/GenBank/DDBJ whole genome shotgun (WGS) entry which is preliminary data.</text>
</comment>
<dbReference type="InterPro" id="IPR056798">
    <property type="entry name" value="ADH_Fe_C"/>
</dbReference>
<dbReference type="SUPFAM" id="SSF56796">
    <property type="entry name" value="Dehydroquinate synthase-like"/>
    <property type="match status" value="1"/>
</dbReference>
<dbReference type="OrthoDB" id="339764at2759"/>
<evidence type="ECO:0000256" key="1">
    <source>
        <dbReference type="ARBA" id="ARBA00023002"/>
    </source>
</evidence>
<dbReference type="AlphaFoldDB" id="A0A9P4Q770"/>
<dbReference type="Proteomes" id="UP000799441">
    <property type="component" value="Unassembled WGS sequence"/>
</dbReference>
<name>A0A9P4Q770_9PEZI</name>
<accession>A0A9P4Q770</accession>
<feature type="domain" description="Fe-containing alcohol dehydrogenase-like C-terminal" evidence="3">
    <location>
        <begin position="189"/>
        <end position="364"/>
    </location>
</feature>
<reference evidence="4" key="1">
    <citation type="journal article" date="2020" name="Stud. Mycol.">
        <title>101 Dothideomycetes genomes: a test case for predicting lifestyles and emergence of pathogens.</title>
        <authorList>
            <person name="Haridas S."/>
            <person name="Albert R."/>
            <person name="Binder M."/>
            <person name="Bloem J."/>
            <person name="Labutti K."/>
            <person name="Salamov A."/>
            <person name="Andreopoulos B."/>
            <person name="Baker S."/>
            <person name="Barry K."/>
            <person name="Bills G."/>
            <person name="Bluhm B."/>
            <person name="Cannon C."/>
            <person name="Castanera R."/>
            <person name="Culley D."/>
            <person name="Daum C."/>
            <person name="Ezra D."/>
            <person name="Gonzalez J."/>
            <person name="Henrissat B."/>
            <person name="Kuo A."/>
            <person name="Liang C."/>
            <person name="Lipzen A."/>
            <person name="Lutzoni F."/>
            <person name="Magnuson J."/>
            <person name="Mondo S."/>
            <person name="Nolan M."/>
            <person name="Ohm R."/>
            <person name="Pangilinan J."/>
            <person name="Park H.-J."/>
            <person name="Ramirez L."/>
            <person name="Alfaro M."/>
            <person name="Sun H."/>
            <person name="Tritt A."/>
            <person name="Yoshinaga Y."/>
            <person name="Zwiers L.-H."/>
            <person name="Turgeon B."/>
            <person name="Goodwin S."/>
            <person name="Spatafora J."/>
            <person name="Crous P."/>
            <person name="Grigoriev I."/>
        </authorList>
    </citation>
    <scope>NUCLEOTIDE SEQUENCE</scope>
    <source>
        <strain evidence="4">CBS 116435</strain>
    </source>
</reference>
<dbReference type="GO" id="GO:0046872">
    <property type="term" value="F:metal ion binding"/>
    <property type="evidence" value="ECO:0007669"/>
    <property type="project" value="InterPro"/>
</dbReference>
<evidence type="ECO:0000313" key="5">
    <source>
        <dbReference type="Proteomes" id="UP000799441"/>
    </source>
</evidence>
<dbReference type="PANTHER" id="PTHR11496">
    <property type="entry name" value="ALCOHOL DEHYDROGENASE"/>
    <property type="match status" value="1"/>
</dbReference>
<gene>
    <name evidence="4" type="ORF">K431DRAFT_228615</name>
</gene>